<dbReference type="EC" id="2.7.7.43" evidence="7"/>
<keyword evidence="8" id="KW-0479">Metal-binding</keyword>
<evidence type="ECO:0000256" key="5">
    <source>
        <dbReference type="ARBA" id="ARBA00010726"/>
    </source>
</evidence>
<sequence>MHGVDERGHDRATVVAIIPARGGSQGIPAKNLREVGGTPLIVRAIEAAAASARIQKVVVSTDDEQIAAVARAAGADVIERPDELATHEATSESALLHALAQLDARGAAPEITVFIQATSPFIDPVDIDEAIARVASGTSDVVFSAVPNHSFLWRPDEIDPGNMVGVNHRRLTRQRRQDRPVEYRETGAFYVLRTRGFLEAKHRFFGRVGVQLVAEQNALEIDTLDDLRVARAIVDVRGVDGGRVAQTASADSVSVAIGDENSAPAERAALTASGSAMSDRIDVDAVVTDFDGVHTDDTAIIGADGEELVRVSRRDGAGIARLRAAGIRVLILSAEKHPVVAARARKLEVDVRQGIDDKGAALSAWARANGIRLDRIAYLGNDLGDVSASTIVGWPMAVADAAPEVRAAARRVLTRRGGDGAVRELADAVLRAVAHAQPPAVAHTEGALS</sequence>
<dbReference type="CDD" id="cd02513">
    <property type="entry name" value="CMP-NeuAc_Synthase"/>
    <property type="match status" value="1"/>
</dbReference>
<dbReference type="SFLD" id="SFLDS00003">
    <property type="entry name" value="Haloacid_Dehalogenase"/>
    <property type="match status" value="1"/>
</dbReference>
<keyword evidence="9" id="KW-0378">Hydrolase</keyword>
<dbReference type="InterPro" id="IPR050793">
    <property type="entry name" value="CMP-NeuNAc_synthase"/>
</dbReference>
<name>A0A2A9DZH3_9MICO</name>
<dbReference type="InterPro" id="IPR003329">
    <property type="entry name" value="Cytidylyl_trans"/>
</dbReference>
<evidence type="ECO:0000256" key="10">
    <source>
        <dbReference type="ARBA" id="ARBA00022842"/>
    </source>
</evidence>
<dbReference type="PANTHER" id="PTHR21485">
    <property type="entry name" value="HAD SUPERFAMILY MEMBERS CMAS AND KDSC"/>
    <property type="match status" value="1"/>
</dbReference>
<protein>
    <recommendedName>
        <fullName evidence="7">N-acylneuraminate cytidylyltransferase</fullName>
        <ecNumber evidence="7">2.7.7.43</ecNumber>
    </recommendedName>
</protein>
<evidence type="ECO:0000256" key="7">
    <source>
        <dbReference type="ARBA" id="ARBA00012491"/>
    </source>
</evidence>
<dbReference type="EMBL" id="PDJE01000001">
    <property type="protein sequence ID" value="PFG32004.1"/>
    <property type="molecule type" value="Genomic_DNA"/>
</dbReference>
<comment type="cofactor">
    <cofactor evidence="2">
        <name>Mg(2+)</name>
        <dbReference type="ChEBI" id="CHEBI:18420"/>
    </cofactor>
</comment>
<evidence type="ECO:0000256" key="8">
    <source>
        <dbReference type="ARBA" id="ARBA00022723"/>
    </source>
</evidence>
<dbReference type="SUPFAM" id="SSF56784">
    <property type="entry name" value="HAD-like"/>
    <property type="match status" value="1"/>
</dbReference>
<evidence type="ECO:0000256" key="3">
    <source>
        <dbReference type="ARBA" id="ARBA00005141"/>
    </source>
</evidence>
<dbReference type="Pfam" id="PF08282">
    <property type="entry name" value="Hydrolase_3"/>
    <property type="match status" value="1"/>
</dbReference>
<comment type="similarity">
    <text evidence="4">Belongs to the KdsC family.</text>
</comment>
<dbReference type="Gene3D" id="3.90.550.10">
    <property type="entry name" value="Spore Coat Polysaccharide Biosynthesis Protein SpsA, Chain A"/>
    <property type="match status" value="1"/>
</dbReference>
<keyword evidence="11" id="KW-0808">Transferase</keyword>
<comment type="pathway">
    <text evidence="3">Amino-sugar metabolism; N-acetylneuraminate metabolism.</text>
</comment>
<dbReference type="SUPFAM" id="SSF53448">
    <property type="entry name" value="Nucleotide-diphospho-sugar transferases"/>
    <property type="match status" value="1"/>
</dbReference>
<dbReference type="SFLD" id="SFLDG01136">
    <property type="entry name" value="C1.6:_Phosphoserine_Phosphatas"/>
    <property type="match status" value="1"/>
</dbReference>
<comment type="subunit">
    <text evidence="6">Homotetramer.</text>
</comment>
<evidence type="ECO:0000256" key="1">
    <source>
        <dbReference type="ARBA" id="ARBA00001862"/>
    </source>
</evidence>
<dbReference type="RefSeq" id="WP_098408944.1">
    <property type="nucleotide sequence ID" value="NZ_PDJE01000001.1"/>
</dbReference>
<dbReference type="Pfam" id="PF02348">
    <property type="entry name" value="CTP_transf_3"/>
    <property type="match status" value="1"/>
</dbReference>
<dbReference type="SFLD" id="SFLDG01138">
    <property type="entry name" value="C1.6.2:_Deoxy-d-mannose-octulo"/>
    <property type="match status" value="1"/>
</dbReference>
<accession>A0A2A9DZH3</accession>
<keyword evidence="10" id="KW-0460">Magnesium</keyword>
<comment type="catalytic activity">
    <reaction evidence="1">
        <text>an N-acylneuraminate + CTP = a CMP-N-acyl-beta-neuraminate + diphosphate</text>
        <dbReference type="Rhea" id="RHEA:11344"/>
        <dbReference type="ChEBI" id="CHEBI:33019"/>
        <dbReference type="ChEBI" id="CHEBI:37563"/>
        <dbReference type="ChEBI" id="CHEBI:60073"/>
        <dbReference type="ChEBI" id="CHEBI:68671"/>
        <dbReference type="EC" id="2.7.7.43"/>
    </reaction>
</comment>
<dbReference type="GO" id="GO:0016788">
    <property type="term" value="F:hydrolase activity, acting on ester bonds"/>
    <property type="evidence" value="ECO:0007669"/>
    <property type="project" value="InterPro"/>
</dbReference>
<evidence type="ECO:0000256" key="4">
    <source>
        <dbReference type="ARBA" id="ARBA00005893"/>
    </source>
</evidence>
<comment type="similarity">
    <text evidence="5">Belongs to the CMP-NeuNAc synthase family.</text>
</comment>
<dbReference type="GO" id="GO:0008781">
    <property type="term" value="F:N-acylneuraminate cytidylyltransferase activity"/>
    <property type="evidence" value="ECO:0007669"/>
    <property type="project" value="UniProtKB-EC"/>
</dbReference>
<dbReference type="GO" id="GO:0006054">
    <property type="term" value="P:N-acetylneuraminate metabolic process"/>
    <property type="evidence" value="ECO:0007669"/>
    <property type="project" value="UniProtKB-UniPathway"/>
</dbReference>
<organism evidence="11 12">
    <name type="scientific">Paramicrobacterium agarici</name>
    <dbReference type="NCBI Taxonomy" id="630514"/>
    <lineage>
        <taxon>Bacteria</taxon>
        <taxon>Bacillati</taxon>
        <taxon>Actinomycetota</taxon>
        <taxon>Actinomycetes</taxon>
        <taxon>Micrococcales</taxon>
        <taxon>Microbacteriaceae</taxon>
        <taxon>Paramicrobacterium</taxon>
    </lineage>
</organism>
<reference evidence="11 12" key="1">
    <citation type="submission" date="2017-10" db="EMBL/GenBank/DDBJ databases">
        <title>Sequencing the genomes of 1000 actinobacteria strains.</title>
        <authorList>
            <person name="Klenk H.-P."/>
        </authorList>
    </citation>
    <scope>NUCLEOTIDE SEQUENCE [LARGE SCALE GENOMIC DNA]</scope>
    <source>
        <strain evidence="11 12">DSM 21798</strain>
    </source>
</reference>
<dbReference type="InterPro" id="IPR036412">
    <property type="entry name" value="HAD-like_sf"/>
</dbReference>
<dbReference type="Gene3D" id="3.40.50.1000">
    <property type="entry name" value="HAD superfamily/HAD-like"/>
    <property type="match status" value="1"/>
</dbReference>
<dbReference type="InterPro" id="IPR029044">
    <property type="entry name" value="Nucleotide-diphossugar_trans"/>
</dbReference>
<dbReference type="UniPathway" id="UPA00628"/>
<comment type="caution">
    <text evidence="11">The sequence shown here is derived from an EMBL/GenBank/DDBJ whole genome shotgun (WGS) entry which is preliminary data.</text>
</comment>
<keyword evidence="12" id="KW-1185">Reference proteome</keyword>
<evidence type="ECO:0000256" key="9">
    <source>
        <dbReference type="ARBA" id="ARBA00022801"/>
    </source>
</evidence>
<evidence type="ECO:0000256" key="2">
    <source>
        <dbReference type="ARBA" id="ARBA00001946"/>
    </source>
</evidence>
<gene>
    <name evidence="11" type="ORF">ATJ78_2988</name>
</gene>
<dbReference type="PANTHER" id="PTHR21485:SF3">
    <property type="entry name" value="N-ACYLNEURAMINATE CYTIDYLYLTRANSFERASE"/>
    <property type="match status" value="1"/>
</dbReference>
<dbReference type="Proteomes" id="UP000221369">
    <property type="component" value="Unassembled WGS sequence"/>
</dbReference>
<evidence type="ECO:0000313" key="12">
    <source>
        <dbReference type="Proteomes" id="UP000221369"/>
    </source>
</evidence>
<evidence type="ECO:0000313" key="11">
    <source>
        <dbReference type="EMBL" id="PFG32004.1"/>
    </source>
</evidence>
<dbReference type="GO" id="GO:0046872">
    <property type="term" value="F:metal ion binding"/>
    <property type="evidence" value="ECO:0007669"/>
    <property type="project" value="UniProtKB-KW"/>
</dbReference>
<keyword evidence="11" id="KW-0548">Nucleotidyltransferase</keyword>
<proteinExistence type="inferred from homology"/>
<evidence type="ECO:0000256" key="6">
    <source>
        <dbReference type="ARBA" id="ARBA00011881"/>
    </source>
</evidence>
<dbReference type="AlphaFoldDB" id="A0A2A9DZH3"/>
<dbReference type="InterPro" id="IPR023214">
    <property type="entry name" value="HAD_sf"/>
</dbReference>
<dbReference type="InterPro" id="IPR010023">
    <property type="entry name" value="KdsC_fam"/>
</dbReference>